<dbReference type="PANTHER" id="PTHR35038:SF5">
    <property type="entry name" value="CYTOCHROME C-TYPE PROTEIN NRFB"/>
    <property type="match status" value="1"/>
</dbReference>
<dbReference type="GO" id="GO:0016491">
    <property type="term" value="F:oxidoreductase activity"/>
    <property type="evidence" value="ECO:0007669"/>
    <property type="project" value="TreeGrafter"/>
</dbReference>
<accession>C0GG19</accession>
<dbReference type="InterPro" id="IPR010177">
    <property type="entry name" value="Paired_CXXCH_1"/>
</dbReference>
<dbReference type="InterPro" id="IPR051829">
    <property type="entry name" value="Multiheme_Cytochr_ET"/>
</dbReference>
<evidence type="ECO:0000313" key="4">
    <source>
        <dbReference type="Proteomes" id="UP000006443"/>
    </source>
</evidence>
<dbReference type="SUPFAM" id="SSF48695">
    <property type="entry name" value="Multiheme cytochromes"/>
    <property type="match status" value="1"/>
</dbReference>
<dbReference type="Proteomes" id="UP000006443">
    <property type="component" value="Unassembled WGS sequence"/>
</dbReference>
<protein>
    <submittedName>
        <fullName evidence="3">Multiheme cytochrome</fullName>
    </submittedName>
</protein>
<organism evidence="3 4">
    <name type="scientific">Dethiobacter alkaliphilus AHT 1</name>
    <dbReference type="NCBI Taxonomy" id="555088"/>
    <lineage>
        <taxon>Bacteria</taxon>
        <taxon>Bacillati</taxon>
        <taxon>Bacillota</taxon>
        <taxon>Dethiobacteria</taxon>
        <taxon>Dethiobacterales</taxon>
        <taxon>Dethiobacteraceae</taxon>
        <taxon>Dethiobacter</taxon>
    </lineage>
</organism>
<feature type="domain" description="Doubled CXXCH motif" evidence="2">
    <location>
        <begin position="164"/>
        <end position="197"/>
    </location>
</feature>
<dbReference type="STRING" id="555088.DealDRAFT_1428"/>
<dbReference type="PANTHER" id="PTHR35038">
    <property type="entry name" value="DISSIMILATORY SULFITE REDUCTASE SIRA"/>
    <property type="match status" value="1"/>
</dbReference>
<dbReference type="eggNOG" id="COG4733">
    <property type="taxonomic scope" value="Bacteria"/>
</dbReference>
<dbReference type="EMBL" id="ACJM01000006">
    <property type="protein sequence ID" value="EEG77708.1"/>
    <property type="molecule type" value="Genomic_DNA"/>
</dbReference>
<dbReference type="OrthoDB" id="1792079at2"/>
<dbReference type="Gene3D" id="1.10.1130.10">
    <property type="entry name" value="Flavocytochrome C3, Chain A"/>
    <property type="match status" value="1"/>
</dbReference>
<dbReference type="InterPro" id="IPR036280">
    <property type="entry name" value="Multihaem_cyt_sf"/>
</dbReference>
<dbReference type="Pfam" id="PF09699">
    <property type="entry name" value="Paired_CXXCH_1"/>
    <property type="match status" value="1"/>
</dbReference>
<keyword evidence="4" id="KW-1185">Reference proteome</keyword>
<sequence length="467" mass="52197">MNRLIKISFILIVVVALSIGFVTGASGSAPPRLEVMIERTLRLTPTQTVTADSGKSFVVIYWEEPGNTQSQSRHSVYQVNVNTSETGISRTNLGRGARVTPGNAREYEKNYIGYYRYPASHTANNAQLNNYINYIIEVGSSAPYQQARIYPPIPNAHTNYQKNSDTCSGCHRTHYAEHPMLLSRKIMQEMCIECHDGSASSYDVIRGVARVPGGWVAAPAGPFVGTEDNPSTSFHNVFLEDAFDTPLNQQFLLYAPGSGGDRMNLTCTNCHSAHVTDTSSRYRLLKFPEGAPEVNAYSYVRGGEYRVLYVDGMNQFCGQCHAEYDYGSRNNPMGYTEHTMYEGIQKAGDYYRHPTGIDITNWIGTPKTTLPLEHRNNRQYMTCGTCHVAHGAALHNADQASPELAEDPRLAERDRYKYDADGNRIYDRLDDGTEVTYSSMLKRREGMGICLECHLDQVWGNTPGAQW</sequence>
<reference evidence="3 4" key="1">
    <citation type="submission" date="2009-02" db="EMBL/GenBank/DDBJ databases">
        <title>Sequencing of the draft genome and assembly of Dethiobacter alkaliphilus AHT 1.</title>
        <authorList>
            <consortium name="US DOE Joint Genome Institute (JGI-PGF)"/>
            <person name="Lucas S."/>
            <person name="Copeland A."/>
            <person name="Lapidus A."/>
            <person name="Glavina del Rio T."/>
            <person name="Dalin E."/>
            <person name="Tice H."/>
            <person name="Bruce D."/>
            <person name="Goodwin L."/>
            <person name="Pitluck S."/>
            <person name="Larimer F."/>
            <person name="Land M.L."/>
            <person name="Hauser L."/>
            <person name="Muyzer G."/>
        </authorList>
    </citation>
    <scope>NUCLEOTIDE SEQUENCE [LARGE SCALE GENOMIC DNA]</scope>
    <source>
        <strain evidence="3 4">AHT 1</strain>
    </source>
</reference>
<keyword evidence="1" id="KW-0732">Signal</keyword>
<evidence type="ECO:0000256" key="1">
    <source>
        <dbReference type="ARBA" id="ARBA00022729"/>
    </source>
</evidence>
<evidence type="ECO:0000259" key="2">
    <source>
        <dbReference type="Pfam" id="PF09699"/>
    </source>
</evidence>
<name>C0GG19_DETAL</name>
<comment type="caution">
    <text evidence="3">The sequence shown here is derived from an EMBL/GenBank/DDBJ whole genome shotgun (WGS) entry which is preliminary data.</text>
</comment>
<dbReference type="RefSeq" id="WP_008516160.1">
    <property type="nucleotide sequence ID" value="NZ_ACJM01000006.1"/>
</dbReference>
<evidence type="ECO:0000313" key="3">
    <source>
        <dbReference type="EMBL" id="EEG77708.1"/>
    </source>
</evidence>
<dbReference type="AlphaFoldDB" id="C0GG19"/>
<proteinExistence type="predicted"/>
<gene>
    <name evidence="3" type="ORF">DealDRAFT_1428</name>
</gene>